<gene>
    <name evidence="2" type="ORF">NUH88_19170</name>
</gene>
<accession>A0A9J7AT51</accession>
<feature type="signal peptide" evidence="1">
    <location>
        <begin position="1"/>
        <end position="17"/>
    </location>
</feature>
<dbReference type="EMBL" id="CP102480">
    <property type="protein sequence ID" value="UUX49508.1"/>
    <property type="molecule type" value="Genomic_DNA"/>
</dbReference>
<proteinExistence type="predicted"/>
<dbReference type="KEGG" id="naci:NUH88_19170"/>
<dbReference type="RefSeq" id="WP_257768219.1">
    <property type="nucleotide sequence ID" value="NZ_CP102480.1"/>
</dbReference>
<sequence length="173" mass="18005">MHALLPVLLLASAPAAAAEDLSVTFTEASPVDLIIVENRSTCDLYDFGLQIDLRSSAAGLVFDISEGGAGASVYQPFELLEGREAVRSFAPVRDGDRVASILFGTLEAGQRVIFTVDVDDTSAESAWGQTVIDGAEIAGATIVITTVGEEPSTAFFLPDGRATAKLRGCGPVS</sequence>
<feature type="chain" id="PRO_5039904801" description="Aggregation factor core" evidence="1">
    <location>
        <begin position="18"/>
        <end position="173"/>
    </location>
</feature>
<dbReference type="AlphaFoldDB" id="A0A9J7AT51"/>
<evidence type="ECO:0000313" key="3">
    <source>
        <dbReference type="Proteomes" id="UP001060336"/>
    </source>
</evidence>
<evidence type="ECO:0000256" key="1">
    <source>
        <dbReference type="SAM" id="SignalP"/>
    </source>
</evidence>
<dbReference type="Proteomes" id="UP001060336">
    <property type="component" value="Chromosome"/>
</dbReference>
<protein>
    <recommendedName>
        <fullName evidence="4">Aggregation factor core</fullName>
    </recommendedName>
</protein>
<evidence type="ECO:0000313" key="2">
    <source>
        <dbReference type="EMBL" id="UUX49508.1"/>
    </source>
</evidence>
<organism evidence="2 3">
    <name type="scientific">Nisaea acidiphila</name>
    <dbReference type="NCBI Taxonomy" id="1862145"/>
    <lineage>
        <taxon>Bacteria</taxon>
        <taxon>Pseudomonadati</taxon>
        <taxon>Pseudomonadota</taxon>
        <taxon>Alphaproteobacteria</taxon>
        <taxon>Rhodospirillales</taxon>
        <taxon>Thalassobaculaceae</taxon>
        <taxon>Nisaea</taxon>
    </lineage>
</organism>
<evidence type="ECO:0008006" key="4">
    <source>
        <dbReference type="Google" id="ProtNLM"/>
    </source>
</evidence>
<keyword evidence="3" id="KW-1185">Reference proteome</keyword>
<reference evidence="2" key="1">
    <citation type="submission" date="2022-08" db="EMBL/GenBank/DDBJ databases">
        <title>Nisaea acidiphila sp. nov., isolated from a marine algal debris and emended description of the genus Nisaea Urios et al. 2008.</title>
        <authorList>
            <person name="Kwon K."/>
        </authorList>
    </citation>
    <scope>NUCLEOTIDE SEQUENCE</scope>
    <source>
        <strain evidence="2">MEBiC11861</strain>
    </source>
</reference>
<name>A0A9J7AT51_9PROT</name>
<keyword evidence="1" id="KW-0732">Signal</keyword>